<feature type="binding site" evidence="13">
    <location>
        <position position="153"/>
    </location>
    <ligand>
        <name>substrate</name>
    </ligand>
</feature>
<dbReference type="InterPro" id="IPR036043">
    <property type="entry name" value="Phosphoglycerate_kinase_sf"/>
</dbReference>
<keyword evidence="9 13" id="KW-0547">Nucleotide-binding</keyword>
<dbReference type="PIRSF" id="PIRSF000724">
    <property type="entry name" value="Pgk"/>
    <property type="match status" value="1"/>
</dbReference>
<dbReference type="FunFam" id="3.40.50.1260:FF:000031">
    <property type="entry name" value="Phosphoglycerate kinase 1"/>
    <property type="match status" value="1"/>
</dbReference>
<evidence type="ECO:0000256" key="9">
    <source>
        <dbReference type="ARBA" id="ARBA00022741"/>
    </source>
</evidence>
<evidence type="ECO:0000256" key="4">
    <source>
        <dbReference type="ARBA" id="ARBA00011245"/>
    </source>
</evidence>
<dbReference type="PROSITE" id="PS00111">
    <property type="entry name" value="PGLYCERATE_KINASE"/>
    <property type="match status" value="1"/>
</dbReference>
<dbReference type="STRING" id="1082479.SAMN05216241_11342"/>
<dbReference type="SUPFAM" id="SSF53748">
    <property type="entry name" value="Phosphoglycerate kinase"/>
    <property type="match status" value="1"/>
</dbReference>
<comment type="caution">
    <text evidence="13">Lacks conserved residue(s) required for the propagation of feature annotation.</text>
</comment>
<dbReference type="GO" id="GO:0005829">
    <property type="term" value="C:cytosol"/>
    <property type="evidence" value="ECO:0007669"/>
    <property type="project" value="TreeGrafter"/>
</dbReference>
<proteinExistence type="inferred from homology"/>
<organism evidence="17 18">
    <name type="scientific">Limimonas halophila</name>
    <dbReference type="NCBI Taxonomy" id="1082479"/>
    <lineage>
        <taxon>Bacteria</taxon>
        <taxon>Pseudomonadati</taxon>
        <taxon>Pseudomonadota</taxon>
        <taxon>Alphaproteobacteria</taxon>
        <taxon>Rhodospirillales</taxon>
        <taxon>Rhodovibrionaceae</taxon>
        <taxon>Limimonas</taxon>
    </lineage>
</organism>
<dbReference type="AlphaFoldDB" id="A0A1G7UBP3"/>
<evidence type="ECO:0000256" key="16">
    <source>
        <dbReference type="RuleBase" id="RU000532"/>
    </source>
</evidence>
<evidence type="ECO:0000313" key="17">
    <source>
        <dbReference type="EMBL" id="SDG45015.1"/>
    </source>
</evidence>
<feature type="binding site" evidence="13 15">
    <location>
        <position position="325"/>
    </location>
    <ligand>
        <name>ATP</name>
        <dbReference type="ChEBI" id="CHEBI:30616"/>
    </ligand>
</feature>
<dbReference type="Pfam" id="PF00162">
    <property type="entry name" value="PGK"/>
    <property type="match status" value="1"/>
</dbReference>
<dbReference type="FunFam" id="3.40.50.1260:FF:000006">
    <property type="entry name" value="Phosphoglycerate kinase"/>
    <property type="match status" value="1"/>
</dbReference>
<feature type="binding site" evidence="13 15">
    <location>
        <position position="203"/>
    </location>
    <ligand>
        <name>ATP</name>
        <dbReference type="ChEBI" id="CHEBI:30616"/>
    </ligand>
</feature>
<evidence type="ECO:0000256" key="14">
    <source>
        <dbReference type="PIRSR" id="PIRSR000724-1"/>
    </source>
</evidence>
<dbReference type="UniPathway" id="UPA00109">
    <property type="reaction ID" value="UER00185"/>
</dbReference>
<dbReference type="GO" id="GO:0006096">
    <property type="term" value="P:glycolytic process"/>
    <property type="evidence" value="ECO:0007669"/>
    <property type="project" value="UniProtKB-UniRule"/>
</dbReference>
<evidence type="ECO:0000256" key="7">
    <source>
        <dbReference type="ARBA" id="ARBA00022490"/>
    </source>
</evidence>
<evidence type="ECO:0000256" key="12">
    <source>
        <dbReference type="ARBA" id="ARBA00023152"/>
    </source>
</evidence>
<evidence type="ECO:0000256" key="13">
    <source>
        <dbReference type="HAMAP-Rule" id="MF_00145"/>
    </source>
</evidence>
<feature type="binding site" evidence="14">
    <location>
        <position position="37"/>
    </location>
    <ligand>
        <name>(2R)-3-phosphoglycerate</name>
        <dbReference type="ChEBI" id="CHEBI:58272"/>
    </ligand>
</feature>
<dbReference type="InterPro" id="IPR015824">
    <property type="entry name" value="Phosphoglycerate_kinase_N"/>
</dbReference>
<comment type="pathway">
    <text evidence="2 13">Carbohydrate degradation; glycolysis; pyruvate from D-glyceraldehyde 3-phosphate: step 2/5.</text>
</comment>
<accession>A0A1G7UBP3</accession>
<dbReference type="PANTHER" id="PTHR11406">
    <property type="entry name" value="PHOSPHOGLYCERATE KINASE"/>
    <property type="match status" value="1"/>
</dbReference>
<sequence length="400" mass="42039">MAALKTLDQVDVQGRTVLVRADFNVPVADGRVTDRTRIQRGARTIRELMDAGAHVVVISHFGRPKGQHKPELSLQPVLGALREALGGAEVRFVGATVGETAQDAVRALEPGQVALLENVRFEPGEEAGDDAFADRIAALGEIFVNDAFSASHRAHASVAGVAKRLPAYAGRLMEEELRHLEAALDAPERPLMAVVGGAKVSTKLDLLGNLADKVDRLVIGGGMANTFLAALDHGVGSSLYEEGMLGTARTILRRAQQSECTVRLPEDVVVAPELAENAPTRTVAVDAVPADQMILDVGPKSAATLEEDLATCRTLVWNGPLGAFETPPFDAGTNRVAKRAAELTETGGLLSVAGGGDTVAALTHAGVVDRFSYVSSAGGAFLEWLEGRELPGIPPLYAEG</sequence>
<comment type="subcellular location">
    <subcellularLocation>
        <location evidence="13">Cytoplasm</location>
    </subcellularLocation>
</comment>
<keyword evidence="11 13" id="KW-0067">ATP-binding</keyword>
<evidence type="ECO:0000256" key="10">
    <source>
        <dbReference type="ARBA" id="ARBA00022777"/>
    </source>
</evidence>
<reference evidence="17 18" key="1">
    <citation type="submission" date="2016-10" db="EMBL/GenBank/DDBJ databases">
        <authorList>
            <person name="de Groot N.N."/>
        </authorList>
    </citation>
    <scope>NUCLEOTIDE SEQUENCE [LARGE SCALE GENOMIC DNA]</scope>
    <source>
        <strain evidence="17 18">DSM 25584</strain>
    </source>
</reference>
<feature type="binding site" evidence="13 14">
    <location>
        <begin position="60"/>
        <end position="63"/>
    </location>
    <ligand>
        <name>substrate</name>
    </ligand>
</feature>
<dbReference type="EC" id="2.7.2.3" evidence="5 13"/>
<protein>
    <recommendedName>
        <fullName evidence="6 13">Phosphoglycerate kinase</fullName>
        <ecNumber evidence="5 13">2.7.2.3</ecNumber>
    </recommendedName>
</protein>
<feature type="binding site" evidence="13 14">
    <location>
        <begin position="22"/>
        <end position="24"/>
    </location>
    <ligand>
        <name>substrate</name>
    </ligand>
</feature>
<feature type="binding site" evidence="13">
    <location>
        <position position="120"/>
    </location>
    <ligand>
        <name>substrate</name>
    </ligand>
</feature>
<dbReference type="GO" id="GO:0005524">
    <property type="term" value="F:ATP binding"/>
    <property type="evidence" value="ECO:0007669"/>
    <property type="project" value="UniProtKB-KW"/>
</dbReference>
<evidence type="ECO:0000256" key="2">
    <source>
        <dbReference type="ARBA" id="ARBA00004838"/>
    </source>
</evidence>
<evidence type="ECO:0000256" key="8">
    <source>
        <dbReference type="ARBA" id="ARBA00022679"/>
    </source>
</evidence>
<comment type="catalytic activity">
    <reaction evidence="1 13 16">
        <text>(2R)-3-phosphoglycerate + ATP = (2R)-3-phospho-glyceroyl phosphate + ADP</text>
        <dbReference type="Rhea" id="RHEA:14801"/>
        <dbReference type="ChEBI" id="CHEBI:30616"/>
        <dbReference type="ChEBI" id="CHEBI:57604"/>
        <dbReference type="ChEBI" id="CHEBI:58272"/>
        <dbReference type="ChEBI" id="CHEBI:456216"/>
        <dbReference type="EC" id="2.7.2.3"/>
    </reaction>
</comment>
<feature type="binding site" evidence="14">
    <location>
        <position position="120"/>
    </location>
    <ligand>
        <name>(2R)-3-phosphoglycerate</name>
        <dbReference type="ChEBI" id="CHEBI:58272"/>
    </ligand>
</feature>
<feature type="binding site" evidence="13">
    <location>
        <position position="37"/>
    </location>
    <ligand>
        <name>substrate</name>
    </ligand>
</feature>
<dbReference type="GO" id="GO:0006094">
    <property type="term" value="P:gluconeogenesis"/>
    <property type="evidence" value="ECO:0007669"/>
    <property type="project" value="TreeGrafter"/>
</dbReference>
<keyword evidence="12 13" id="KW-0324">Glycolysis</keyword>
<comment type="similarity">
    <text evidence="3 13 16">Belongs to the phosphoglycerate kinase family.</text>
</comment>
<keyword evidence="10 13" id="KW-0418">Kinase</keyword>
<dbReference type="OrthoDB" id="9808460at2"/>
<dbReference type="GO" id="GO:0004618">
    <property type="term" value="F:phosphoglycerate kinase activity"/>
    <property type="evidence" value="ECO:0007669"/>
    <property type="project" value="UniProtKB-UniRule"/>
</dbReference>
<keyword evidence="8 13" id="KW-0808">Transferase</keyword>
<evidence type="ECO:0000313" key="18">
    <source>
        <dbReference type="Proteomes" id="UP000199415"/>
    </source>
</evidence>
<evidence type="ECO:0000256" key="5">
    <source>
        <dbReference type="ARBA" id="ARBA00013061"/>
    </source>
</evidence>
<dbReference type="Gene3D" id="3.40.50.1260">
    <property type="entry name" value="Phosphoglycerate kinase, N-terminal domain"/>
    <property type="match status" value="2"/>
</dbReference>
<feature type="binding site" evidence="13 15">
    <location>
        <begin position="355"/>
        <end position="358"/>
    </location>
    <ligand>
        <name>ATP</name>
        <dbReference type="ChEBI" id="CHEBI:30616"/>
    </ligand>
</feature>
<evidence type="ECO:0000256" key="15">
    <source>
        <dbReference type="PIRSR" id="PIRSR000724-2"/>
    </source>
</evidence>
<evidence type="ECO:0000256" key="3">
    <source>
        <dbReference type="ARBA" id="ARBA00008982"/>
    </source>
</evidence>
<feature type="binding site" evidence="14">
    <location>
        <position position="153"/>
    </location>
    <ligand>
        <name>(2R)-3-phosphoglycerate</name>
        <dbReference type="ChEBI" id="CHEBI:58272"/>
    </ligand>
</feature>
<dbReference type="PANTHER" id="PTHR11406:SF23">
    <property type="entry name" value="PHOSPHOGLYCERATE KINASE 1, CHLOROPLASTIC-RELATED"/>
    <property type="match status" value="1"/>
</dbReference>
<dbReference type="InterPro" id="IPR015911">
    <property type="entry name" value="Phosphoglycerate_kinase_CS"/>
</dbReference>
<dbReference type="PRINTS" id="PR00477">
    <property type="entry name" value="PHGLYCKINASE"/>
</dbReference>
<dbReference type="EMBL" id="FNCE01000013">
    <property type="protein sequence ID" value="SDG45015.1"/>
    <property type="molecule type" value="Genomic_DNA"/>
</dbReference>
<evidence type="ECO:0000256" key="11">
    <source>
        <dbReference type="ARBA" id="ARBA00022840"/>
    </source>
</evidence>
<dbReference type="Proteomes" id="UP000199415">
    <property type="component" value="Unassembled WGS sequence"/>
</dbReference>
<keyword evidence="18" id="KW-1185">Reference proteome</keyword>
<dbReference type="HAMAP" id="MF_00145">
    <property type="entry name" value="Phosphoglyc_kinase"/>
    <property type="match status" value="1"/>
</dbReference>
<keyword evidence="7 13" id="KW-0963">Cytoplasm</keyword>
<comment type="subunit">
    <text evidence="4 13">Monomer.</text>
</comment>
<gene>
    <name evidence="13" type="primary">pgk</name>
    <name evidence="17" type="ORF">SAMN05216241_11342</name>
</gene>
<name>A0A1G7UBP3_9PROT</name>
<dbReference type="InterPro" id="IPR001576">
    <property type="entry name" value="Phosphoglycerate_kinase"/>
</dbReference>
<dbReference type="RefSeq" id="WP_090021695.1">
    <property type="nucleotide sequence ID" value="NZ_FNCE01000013.1"/>
</dbReference>
<evidence type="ECO:0000256" key="1">
    <source>
        <dbReference type="ARBA" id="ARBA00000642"/>
    </source>
</evidence>
<dbReference type="GO" id="GO:0043531">
    <property type="term" value="F:ADP binding"/>
    <property type="evidence" value="ECO:0007669"/>
    <property type="project" value="TreeGrafter"/>
</dbReference>
<evidence type="ECO:0000256" key="6">
    <source>
        <dbReference type="ARBA" id="ARBA00016471"/>
    </source>
</evidence>